<feature type="domain" description="Myb/SANT-like DNA-binding" evidence="2">
    <location>
        <begin position="13"/>
        <end position="103"/>
    </location>
</feature>
<gene>
    <name evidence="3" type="ORF">JOB18_025081</name>
</gene>
<dbReference type="Pfam" id="PF13837">
    <property type="entry name" value="Myb_DNA-bind_4"/>
    <property type="match status" value="1"/>
</dbReference>
<accession>A0AAV6RKS2</accession>
<keyword evidence="4" id="KW-1185">Reference proteome</keyword>
<protein>
    <recommendedName>
        <fullName evidence="2">Myb/SANT-like DNA-binding domain-containing protein</fullName>
    </recommendedName>
</protein>
<feature type="compositionally biased region" description="Pro residues" evidence="1">
    <location>
        <begin position="264"/>
        <end position="278"/>
    </location>
</feature>
<dbReference type="EMBL" id="JAGKHQ010000011">
    <property type="protein sequence ID" value="KAG7505168.1"/>
    <property type="molecule type" value="Genomic_DNA"/>
</dbReference>
<name>A0AAV6RKS2_SOLSE</name>
<reference evidence="3 4" key="1">
    <citation type="journal article" date="2021" name="Sci. Rep.">
        <title>Chromosome anchoring in Senegalese sole (Solea senegalensis) reveals sex-associated markers and genome rearrangements in flatfish.</title>
        <authorList>
            <person name="Guerrero-Cozar I."/>
            <person name="Gomez-Garrido J."/>
            <person name="Berbel C."/>
            <person name="Martinez-Blanch J.F."/>
            <person name="Alioto T."/>
            <person name="Claros M.G."/>
            <person name="Gagnaire P.A."/>
            <person name="Manchado M."/>
        </authorList>
    </citation>
    <scope>NUCLEOTIDE SEQUENCE [LARGE SCALE GENOMIC DNA]</scope>
    <source>
        <strain evidence="3">Sse05_10M</strain>
    </source>
</reference>
<dbReference type="InterPro" id="IPR044822">
    <property type="entry name" value="Myb_DNA-bind_4"/>
</dbReference>
<dbReference type="AlphaFoldDB" id="A0AAV6RKS2"/>
<dbReference type="PANTHER" id="PTHR47595:SF1">
    <property type="entry name" value="MYB_SANT-LIKE DNA-BINDING DOMAIN-CONTAINING PROTEIN"/>
    <property type="match status" value="1"/>
</dbReference>
<dbReference type="Proteomes" id="UP000693946">
    <property type="component" value="Linkage Group LG19"/>
</dbReference>
<evidence type="ECO:0000256" key="1">
    <source>
        <dbReference type="SAM" id="MobiDB-lite"/>
    </source>
</evidence>
<comment type="caution">
    <text evidence="3">The sequence shown here is derived from an EMBL/GenBank/DDBJ whole genome shotgun (WGS) entry which is preliminary data.</text>
</comment>
<feature type="region of interest" description="Disordered" evidence="1">
    <location>
        <begin position="244"/>
        <end position="280"/>
    </location>
</feature>
<organism evidence="3 4">
    <name type="scientific">Solea senegalensis</name>
    <name type="common">Senegalese sole</name>
    <dbReference type="NCBI Taxonomy" id="28829"/>
    <lineage>
        <taxon>Eukaryota</taxon>
        <taxon>Metazoa</taxon>
        <taxon>Chordata</taxon>
        <taxon>Craniata</taxon>
        <taxon>Vertebrata</taxon>
        <taxon>Euteleostomi</taxon>
        <taxon>Actinopterygii</taxon>
        <taxon>Neopterygii</taxon>
        <taxon>Teleostei</taxon>
        <taxon>Neoteleostei</taxon>
        <taxon>Acanthomorphata</taxon>
        <taxon>Carangaria</taxon>
        <taxon>Pleuronectiformes</taxon>
        <taxon>Pleuronectoidei</taxon>
        <taxon>Soleidae</taxon>
        <taxon>Solea</taxon>
    </lineage>
</organism>
<feature type="region of interest" description="Disordered" evidence="1">
    <location>
        <begin position="144"/>
        <end position="189"/>
    </location>
</feature>
<sequence>MVRARAKATEKTHFWTDEETRFMLLQLKELNILKYMDGRRTRNGHLFKKVAEKMQDAGCKRTAEQVRVRWKHLKQNYSNSKKQNQTGGLNRVQCPFSDLLEELLGGRTLFPAEENGEDIGFPPVGFSPSTSESVLGAEDLDDTMEVSQQAEDDSEVEGISTPQHPRTTSTPTPDAAGTTTINPARRRRSAQNMDTLFQRLEEINTSLQQHLRESGEREERLVQRIIDSNASLVSALLEGIQSLRPPTHPHPTMSPHPDSTVPPHLDPTMPPHPDPTMLPQPLIEHIKDEE</sequence>
<feature type="compositionally biased region" description="Acidic residues" evidence="1">
    <location>
        <begin position="144"/>
        <end position="156"/>
    </location>
</feature>
<dbReference type="PANTHER" id="PTHR47595">
    <property type="entry name" value="HEAT SHOCK 70 KDA PROTEIN 14"/>
    <property type="match status" value="1"/>
</dbReference>
<evidence type="ECO:0000313" key="4">
    <source>
        <dbReference type="Proteomes" id="UP000693946"/>
    </source>
</evidence>
<proteinExistence type="predicted"/>
<feature type="compositionally biased region" description="Polar residues" evidence="1">
    <location>
        <begin position="160"/>
        <end position="182"/>
    </location>
</feature>
<evidence type="ECO:0000313" key="3">
    <source>
        <dbReference type="EMBL" id="KAG7505168.1"/>
    </source>
</evidence>
<evidence type="ECO:0000259" key="2">
    <source>
        <dbReference type="Pfam" id="PF13837"/>
    </source>
</evidence>